<feature type="compositionally biased region" description="Basic and acidic residues" evidence="1">
    <location>
        <begin position="247"/>
        <end position="259"/>
    </location>
</feature>
<dbReference type="AlphaFoldDB" id="A0A6J7QX86"/>
<feature type="region of interest" description="Disordered" evidence="1">
    <location>
        <begin position="222"/>
        <end position="259"/>
    </location>
</feature>
<reference evidence="2" key="1">
    <citation type="submission" date="2020-05" db="EMBL/GenBank/DDBJ databases">
        <authorList>
            <person name="Chiriac C."/>
            <person name="Salcher M."/>
            <person name="Ghai R."/>
            <person name="Kavagutti S V."/>
        </authorList>
    </citation>
    <scope>NUCLEOTIDE SEQUENCE</scope>
</reference>
<evidence type="ECO:0000256" key="1">
    <source>
        <dbReference type="SAM" id="MobiDB-lite"/>
    </source>
</evidence>
<gene>
    <name evidence="2" type="ORF">UFOPK4061_01362</name>
</gene>
<proteinExistence type="predicted"/>
<name>A0A6J7QX86_9ZZZZ</name>
<dbReference type="EMBL" id="CAFBPD010000252">
    <property type="protein sequence ID" value="CAB5020433.1"/>
    <property type="molecule type" value="Genomic_DNA"/>
</dbReference>
<sequence length="259" mass="27200">MLSGEFEPDLLLGAFRPMVVARPVLGDQAQLTDAGFEHARADDRCHLVGNADHLGHASPGLRGREVAADPGPNALRGADVEGSPGLILEHVDTRSIGKASGQMPLAALNGRHLRRVRLEILNGLDPEVAEPADERMEHIGGGTCIVERPVSRGHGGLEVCGERAELAVAHLAGLEGDPRDARGIEHRGAGPGVVELLAGTLEEADVVGGVVGNEDAAVHELEEGREDGAEPWSSCEEGIGDAGQGCDEWRNRNAGIHER</sequence>
<organism evidence="2">
    <name type="scientific">freshwater metagenome</name>
    <dbReference type="NCBI Taxonomy" id="449393"/>
    <lineage>
        <taxon>unclassified sequences</taxon>
        <taxon>metagenomes</taxon>
        <taxon>ecological metagenomes</taxon>
    </lineage>
</organism>
<evidence type="ECO:0000313" key="2">
    <source>
        <dbReference type="EMBL" id="CAB5020433.1"/>
    </source>
</evidence>
<accession>A0A6J7QX86</accession>
<protein>
    <submittedName>
        <fullName evidence="2">Unannotated protein</fullName>
    </submittedName>
</protein>